<dbReference type="AlphaFoldDB" id="A0A8J7GUP6"/>
<feature type="DNA-binding region" description="H-T-H motif" evidence="4">
    <location>
        <begin position="34"/>
        <end position="53"/>
    </location>
</feature>
<dbReference type="PROSITE" id="PS50977">
    <property type="entry name" value="HTH_TETR_2"/>
    <property type="match status" value="1"/>
</dbReference>
<keyword evidence="2 4" id="KW-0238">DNA-binding</keyword>
<evidence type="ECO:0000256" key="3">
    <source>
        <dbReference type="ARBA" id="ARBA00023163"/>
    </source>
</evidence>
<sequence>MSRRTQADRTGETTTGLLDAAAALFGRDGYAATSIDEIARVAGVTKGAVYHHFEGKPGLFRAVFVRQEQLLADALAGAAADAPDAWAAVRAGCRAFLRASLDPVVRQVIVLDGPAVLGWETVRDLEREHTLAMMRRGIAAAADAGLVRPGDPETRTHLLLGALCEAALLIARSPDPAATLATVDTEVETLLDGYAT</sequence>
<keyword evidence="1" id="KW-0805">Transcription regulation</keyword>
<dbReference type="RefSeq" id="WP_197004560.1">
    <property type="nucleotide sequence ID" value="NZ_BONS01000024.1"/>
</dbReference>
<dbReference type="InterPro" id="IPR049484">
    <property type="entry name" value="Rv0078-like_C"/>
</dbReference>
<protein>
    <submittedName>
        <fullName evidence="6">AcrR family transcriptional regulator</fullName>
    </submittedName>
</protein>
<dbReference type="PANTHER" id="PTHR30055">
    <property type="entry name" value="HTH-TYPE TRANSCRIPTIONAL REGULATOR RUTR"/>
    <property type="match status" value="1"/>
</dbReference>
<dbReference type="GO" id="GO:0003700">
    <property type="term" value="F:DNA-binding transcription factor activity"/>
    <property type="evidence" value="ECO:0007669"/>
    <property type="project" value="TreeGrafter"/>
</dbReference>
<dbReference type="InterPro" id="IPR009057">
    <property type="entry name" value="Homeodomain-like_sf"/>
</dbReference>
<dbReference type="Proteomes" id="UP000622552">
    <property type="component" value="Unassembled WGS sequence"/>
</dbReference>
<accession>A0A8J7GUP6</accession>
<evidence type="ECO:0000256" key="1">
    <source>
        <dbReference type="ARBA" id="ARBA00023015"/>
    </source>
</evidence>
<dbReference type="InterPro" id="IPR023772">
    <property type="entry name" value="DNA-bd_HTH_TetR-type_CS"/>
</dbReference>
<dbReference type="InterPro" id="IPR050109">
    <property type="entry name" value="HTH-type_TetR-like_transc_reg"/>
</dbReference>
<dbReference type="InterPro" id="IPR001647">
    <property type="entry name" value="HTH_TetR"/>
</dbReference>
<keyword evidence="3" id="KW-0804">Transcription</keyword>
<evidence type="ECO:0000259" key="5">
    <source>
        <dbReference type="PROSITE" id="PS50977"/>
    </source>
</evidence>
<dbReference type="SUPFAM" id="SSF46689">
    <property type="entry name" value="Homeodomain-like"/>
    <property type="match status" value="1"/>
</dbReference>
<dbReference type="InterPro" id="IPR036271">
    <property type="entry name" value="Tet_transcr_reg_TetR-rel_C_sf"/>
</dbReference>
<evidence type="ECO:0000256" key="4">
    <source>
        <dbReference type="PROSITE-ProRule" id="PRU00335"/>
    </source>
</evidence>
<name>A0A8J7GUP6_9ACTN</name>
<evidence type="ECO:0000256" key="2">
    <source>
        <dbReference type="ARBA" id="ARBA00023125"/>
    </source>
</evidence>
<reference evidence="6" key="1">
    <citation type="submission" date="2020-11" db="EMBL/GenBank/DDBJ databases">
        <title>Sequencing the genomes of 1000 actinobacteria strains.</title>
        <authorList>
            <person name="Klenk H.-P."/>
        </authorList>
    </citation>
    <scope>NUCLEOTIDE SEQUENCE</scope>
    <source>
        <strain evidence="6">DSM 45356</strain>
    </source>
</reference>
<dbReference type="PANTHER" id="PTHR30055:SF234">
    <property type="entry name" value="HTH-TYPE TRANSCRIPTIONAL REGULATOR BETI"/>
    <property type="match status" value="1"/>
</dbReference>
<evidence type="ECO:0000313" key="7">
    <source>
        <dbReference type="Proteomes" id="UP000622552"/>
    </source>
</evidence>
<dbReference type="Pfam" id="PF00440">
    <property type="entry name" value="TetR_N"/>
    <property type="match status" value="1"/>
</dbReference>
<keyword evidence="7" id="KW-1185">Reference proteome</keyword>
<dbReference type="PRINTS" id="PR00455">
    <property type="entry name" value="HTHTETR"/>
</dbReference>
<gene>
    <name evidence="6" type="ORF">IW245_003925</name>
</gene>
<organism evidence="6 7">
    <name type="scientific">Longispora fulva</name>
    <dbReference type="NCBI Taxonomy" id="619741"/>
    <lineage>
        <taxon>Bacteria</taxon>
        <taxon>Bacillati</taxon>
        <taxon>Actinomycetota</taxon>
        <taxon>Actinomycetes</taxon>
        <taxon>Micromonosporales</taxon>
        <taxon>Micromonosporaceae</taxon>
        <taxon>Longispora</taxon>
    </lineage>
</organism>
<feature type="domain" description="HTH tetR-type" evidence="5">
    <location>
        <begin position="11"/>
        <end position="71"/>
    </location>
</feature>
<dbReference type="Pfam" id="PF21351">
    <property type="entry name" value="TetR_C_41"/>
    <property type="match status" value="1"/>
</dbReference>
<dbReference type="EMBL" id="JADOUF010000001">
    <property type="protein sequence ID" value="MBG6137731.1"/>
    <property type="molecule type" value="Genomic_DNA"/>
</dbReference>
<dbReference type="GO" id="GO:0000976">
    <property type="term" value="F:transcription cis-regulatory region binding"/>
    <property type="evidence" value="ECO:0007669"/>
    <property type="project" value="TreeGrafter"/>
</dbReference>
<proteinExistence type="predicted"/>
<comment type="caution">
    <text evidence="6">The sequence shown here is derived from an EMBL/GenBank/DDBJ whole genome shotgun (WGS) entry which is preliminary data.</text>
</comment>
<dbReference type="Gene3D" id="1.10.357.10">
    <property type="entry name" value="Tetracycline Repressor, domain 2"/>
    <property type="match status" value="1"/>
</dbReference>
<dbReference type="SUPFAM" id="SSF48498">
    <property type="entry name" value="Tetracyclin repressor-like, C-terminal domain"/>
    <property type="match status" value="1"/>
</dbReference>
<dbReference type="PROSITE" id="PS01081">
    <property type="entry name" value="HTH_TETR_1"/>
    <property type="match status" value="1"/>
</dbReference>
<evidence type="ECO:0000313" key="6">
    <source>
        <dbReference type="EMBL" id="MBG6137731.1"/>
    </source>
</evidence>